<gene>
    <name evidence="3" type="ORF">V1264_013917</name>
</gene>
<comment type="caution">
    <text evidence="3">The sequence shown here is derived from an EMBL/GenBank/DDBJ whole genome shotgun (WGS) entry which is preliminary data.</text>
</comment>
<dbReference type="SUPFAM" id="SSF53335">
    <property type="entry name" value="S-adenosyl-L-methionine-dependent methyltransferases"/>
    <property type="match status" value="1"/>
</dbReference>
<dbReference type="Pfam" id="PF21320">
    <property type="entry name" value="WHD_Rv2258c"/>
    <property type="match status" value="1"/>
</dbReference>
<sequence length="353" mass="38696">MSSYEELTRDVYTWGSVSLALAMAHETGITPILCQAQGPLSSHQLAQQGKLKERYVREVVNALAVAGLVQLEEWTGGEDGVEARYLVPDTHRHALKAAGTFCGLVSTCARQFSGVKECFDVDGPSCVRYENSMFNALDELGVLRANNITTAILKTPGIKQLLDDGIEVAEVGCGTGRLAHHLAAMFPKSHFTVTDVVEQPLQLARQRAEGERLTNMTFHLLDVCKVPYAWTEKFDWMFAFDVIHDLPYPLEAIKGVFKALKPGGHFSMVDELVSSFVAENKNNMAAARLYALGTFLCIPESYQQPDSEALGPCWGEEKARDLLGKAGFHVLGLTRSGTEDMGPMAVCMCQKTC</sequence>
<evidence type="ECO:0000259" key="2">
    <source>
        <dbReference type="Pfam" id="PF21320"/>
    </source>
</evidence>
<keyword evidence="4" id="KW-1185">Reference proteome</keyword>
<dbReference type="InterPro" id="IPR036390">
    <property type="entry name" value="WH_DNA-bd_sf"/>
</dbReference>
<feature type="domain" description="Methyltransferase" evidence="1">
    <location>
        <begin position="163"/>
        <end position="282"/>
    </location>
</feature>
<accession>A0AAN9BQP0</accession>
<feature type="domain" description="S-adenosylmethionine-dependent methyltransferase Rv2258c-like winged HTH" evidence="2">
    <location>
        <begin position="16"/>
        <end position="72"/>
    </location>
</feature>
<dbReference type="Pfam" id="PF13847">
    <property type="entry name" value="Methyltransf_31"/>
    <property type="match status" value="1"/>
</dbReference>
<proteinExistence type="predicted"/>
<reference evidence="3 4" key="1">
    <citation type="submission" date="2024-02" db="EMBL/GenBank/DDBJ databases">
        <title>Chromosome-scale genome assembly of the rough periwinkle Littorina saxatilis.</title>
        <authorList>
            <person name="De Jode A."/>
            <person name="Faria R."/>
            <person name="Formenti G."/>
            <person name="Sims Y."/>
            <person name="Smith T.P."/>
            <person name="Tracey A."/>
            <person name="Wood J.M.D."/>
            <person name="Zagrodzka Z.B."/>
            <person name="Johannesson K."/>
            <person name="Butlin R.K."/>
            <person name="Leder E.H."/>
        </authorList>
    </citation>
    <scope>NUCLEOTIDE SEQUENCE [LARGE SCALE GENOMIC DNA]</scope>
    <source>
        <strain evidence="3">Snail1</strain>
        <tissue evidence="3">Muscle</tissue>
    </source>
</reference>
<dbReference type="CDD" id="cd02440">
    <property type="entry name" value="AdoMet_MTases"/>
    <property type="match status" value="1"/>
</dbReference>
<dbReference type="Gene3D" id="3.40.50.150">
    <property type="entry name" value="Vaccinia Virus protein VP39"/>
    <property type="match status" value="1"/>
</dbReference>
<dbReference type="InterPro" id="IPR025714">
    <property type="entry name" value="Methyltranfer_dom"/>
</dbReference>
<evidence type="ECO:0000313" key="3">
    <source>
        <dbReference type="EMBL" id="KAK7109972.1"/>
    </source>
</evidence>
<organism evidence="3 4">
    <name type="scientific">Littorina saxatilis</name>
    <dbReference type="NCBI Taxonomy" id="31220"/>
    <lineage>
        <taxon>Eukaryota</taxon>
        <taxon>Metazoa</taxon>
        <taxon>Spiralia</taxon>
        <taxon>Lophotrochozoa</taxon>
        <taxon>Mollusca</taxon>
        <taxon>Gastropoda</taxon>
        <taxon>Caenogastropoda</taxon>
        <taxon>Littorinimorpha</taxon>
        <taxon>Littorinoidea</taxon>
        <taxon>Littorinidae</taxon>
        <taxon>Littorina</taxon>
    </lineage>
</organism>
<dbReference type="PANTHER" id="PTHR45128">
    <property type="entry name" value="METHYLTRANSFERASE TYPE 11"/>
    <property type="match status" value="1"/>
</dbReference>
<evidence type="ECO:0000259" key="1">
    <source>
        <dbReference type="Pfam" id="PF13847"/>
    </source>
</evidence>
<dbReference type="InterPro" id="IPR029063">
    <property type="entry name" value="SAM-dependent_MTases_sf"/>
</dbReference>
<evidence type="ECO:0008006" key="5">
    <source>
        <dbReference type="Google" id="ProtNLM"/>
    </source>
</evidence>
<dbReference type="Proteomes" id="UP001374579">
    <property type="component" value="Unassembled WGS sequence"/>
</dbReference>
<dbReference type="InterPro" id="IPR048711">
    <property type="entry name" value="WHD_Rv2258c"/>
</dbReference>
<name>A0AAN9BQP0_9CAEN</name>
<dbReference type="InterPro" id="IPR053173">
    <property type="entry name" value="SAM-binding_MTase"/>
</dbReference>
<dbReference type="PANTHER" id="PTHR45128:SF1">
    <property type="entry name" value="S-ADENOSYLMETHIONINE-DEPENDENT METHYLTRANSFERASE RV2258C"/>
    <property type="match status" value="1"/>
</dbReference>
<protein>
    <recommendedName>
        <fullName evidence="5">Methyltransferase domain-containing protein</fullName>
    </recommendedName>
</protein>
<dbReference type="EMBL" id="JBAMIC010000003">
    <property type="protein sequence ID" value="KAK7109972.1"/>
    <property type="molecule type" value="Genomic_DNA"/>
</dbReference>
<dbReference type="AlphaFoldDB" id="A0AAN9BQP0"/>
<dbReference type="SUPFAM" id="SSF46785">
    <property type="entry name" value="Winged helix' DNA-binding domain"/>
    <property type="match status" value="1"/>
</dbReference>
<evidence type="ECO:0000313" key="4">
    <source>
        <dbReference type="Proteomes" id="UP001374579"/>
    </source>
</evidence>